<organism evidence="1 2">
    <name type="scientific">Desulfocucumis palustris</name>
    <dbReference type="NCBI Taxonomy" id="1898651"/>
    <lineage>
        <taxon>Bacteria</taxon>
        <taxon>Bacillati</taxon>
        <taxon>Bacillota</taxon>
        <taxon>Clostridia</taxon>
        <taxon>Eubacteriales</taxon>
        <taxon>Desulfocucumaceae</taxon>
        <taxon>Desulfocucumis</taxon>
    </lineage>
</organism>
<dbReference type="SUPFAM" id="SSF143011">
    <property type="entry name" value="RelE-like"/>
    <property type="match status" value="1"/>
</dbReference>
<dbReference type="EMBL" id="BFAV01000127">
    <property type="protein sequence ID" value="GBF34162.1"/>
    <property type="molecule type" value="Genomic_DNA"/>
</dbReference>
<comment type="caution">
    <text evidence="1">The sequence shown here is derived from an EMBL/GenBank/DDBJ whole genome shotgun (WGS) entry which is preliminary data.</text>
</comment>
<keyword evidence="2" id="KW-1185">Reference proteome</keyword>
<name>A0A2L2XDE7_9FIRM</name>
<gene>
    <name evidence="1" type="ORF">DCCM_3274</name>
</gene>
<evidence type="ECO:0000313" key="2">
    <source>
        <dbReference type="Proteomes" id="UP000239549"/>
    </source>
</evidence>
<dbReference type="Proteomes" id="UP000239549">
    <property type="component" value="Unassembled WGS sequence"/>
</dbReference>
<dbReference type="Gene3D" id="3.30.2310.20">
    <property type="entry name" value="RelE-like"/>
    <property type="match status" value="1"/>
</dbReference>
<reference evidence="2" key="1">
    <citation type="submission" date="2018-02" db="EMBL/GenBank/DDBJ databases">
        <title>Genome sequence of Desulfocucumis palustris strain NAW-5.</title>
        <authorList>
            <person name="Watanabe M."/>
            <person name="Kojima H."/>
            <person name="Fukui M."/>
        </authorList>
    </citation>
    <scope>NUCLEOTIDE SEQUENCE [LARGE SCALE GENOMIC DNA]</scope>
    <source>
        <strain evidence="2">NAW-5</strain>
    </source>
</reference>
<evidence type="ECO:0008006" key="3">
    <source>
        <dbReference type="Google" id="ProtNLM"/>
    </source>
</evidence>
<protein>
    <recommendedName>
        <fullName evidence="3">DNA helicase</fullName>
    </recommendedName>
</protein>
<accession>A0A2L2XDE7</accession>
<dbReference type="InterPro" id="IPR035093">
    <property type="entry name" value="RelE/ParE_toxin_dom_sf"/>
</dbReference>
<proteinExistence type="predicted"/>
<dbReference type="AlphaFoldDB" id="A0A2L2XDE7"/>
<evidence type="ECO:0000313" key="1">
    <source>
        <dbReference type="EMBL" id="GBF34162.1"/>
    </source>
</evidence>
<sequence>MMPTIILTEPFEKDFWKLSGIERKQSGKALRFLSDNPRHPSLQIHRIKGTLFWEAYVNKDIRIIFEQNSDTLVLHAIGHHDVLKKI</sequence>